<dbReference type="AlphaFoldDB" id="A0A351E492"/>
<dbReference type="InterPro" id="IPR036514">
    <property type="entry name" value="SGNH_hydro_sf"/>
</dbReference>
<feature type="domain" description="SGNH hydrolase-type esterase" evidence="1">
    <location>
        <begin position="53"/>
        <end position="243"/>
    </location>
</feature>
<dbReference type="InterPro" id="IPR051532">
    <property type="entry name" value="Ester_Hydrolysis_Enzymes"/>
</dbReference>
<dbReference type="STRING" id="46503.ERS852463_00170"/>
<evidence type="ECO:0000313" key="6">
    <source>
        <dbReference type="Proteomes" id="UP000434916"/>
    </source>
</evidence>
<evidence type="ECO:0000313" key="3">
    <source>
        <dbReference type="EMBL" id="MTU41656.1"/>
    </source>
</evidence>
<evidence type="ECO:0000313" key="2">
    <source>
        <dbReference type="EMBL" id="GKH74410.1"/>
    </source>
</evidence>
<keyword evidence="6" id="KW-1185">Reference proteome</keyword>
<dbReference type="CDD" id="cd01834">
    <property type="entry name" value="SGNH_hydrolase_like_2"/>
    <property type="match status" value="1"/>
</dbReference>
<dbReference type="InterPro" id="IPR013830">
    <property type="entry name" value="SGNH_hydro"/>
</dbReference>
<protein>
    <submittedName>
        <fullName evidence="2 5">Lipase</fullName>
    </submittedName>
</protein>
<evidence type="ECO:0000313" key="8">
    <source>
        <dbReference type="Proteomes" id="UP000482671"/>
    </source>
</evidence>
<comment type="caution">
    <text evidence="5">The sequence shown here is derived from an EMBL/GenBank/DDBJ whole genome shotgun (WGS) entry which is preliminary data.</text>
</comment>
<dbReference type="GeneID" id="49202520"/>
<dbReference type="Proteomes" id="UP000482671">
    <property type="component" value="Unassembled WGS sequence"/>
</dbReference>
<dbReference type="GO" id="GO:0004622">
    <property type="term" value="F:phosphatidylcholine lysophospholipase activity"/>
    <property type="evidence" value="ECO:0007669"/>
    <property type="project" value="TreeGrafter"/>
</dbReference>
<dbReference type="Proteomes" id="UP000434916">
    <property type="component" value="Unassembled WGS sequence"/>
</dbReference>
<sequence length="256" mass="29045">MKNSRRDFLKKGALAGFSALMIPEIAKAAVKENTSVHAPKINLKKDCVILFQGDSITDCGRDRNSNRCNTMEQFGSGYVLFTATQLLEGKAALQPKIYNRGISGNKVYQLRERWEIDCLAFQPDVLSILIGVNDYWHTLTHGYKGTVETYENDLRALLKYTKEKLPNTQIVLCEPFTLRDGAAIEDSKWYPMFDEFRKSARKLSEEFNTIFVPFQSGFDAAVKLAPARYWSNDGVHPDLPGRQLMANMWMEATGLK</sequence>
<dbReference type="EMBL" id="BQNZ01000013">
    <property type="protein sequence ID" value="GKH74410.1"/>
    <property type="molecule type" value="Genomic_DNA"/>
</dbReference>
<dbReference type="RefSeq" id="WP_005635819.1">
    <property type="nucleotide sequence ID" value="NZ_BAABYG010000001.1"/>
</dbReference>
<dbReference type="SUPFAM" id="SSF52266">
    <property type="entry name" value="SGNH hydrolase"/>
    <property type="match status" value="1"/>
</dbReference>
<gene>
    <name evidence="2" type="ORF">CE91St3_42730</name>
    <name evidence="3" type="ORF">GMD82_19855</name>
    <name evidence="4" type="ORF">GMD92_07880</name>
    <name evidence="5" type="ORF">GME02_10420</name>
</gene>
<evidence type="ECO:0000313" key="4">
    <source>
        <dbReference type="EMBL" id="MTU68995.1"/>
    </source>
</evidence>
<reference evidence="6 7" key="1">
    <citation type="journal article" date="2019" name="Nat. Med.">
        <title>A library of human gut bacterial isolates paired with longitudinal multiomics data enables mechanistic microbiome research.</title>
        <authorList>
            <person name="Poyet M."/>
            <person name="Groussin M."/>
            <person name="Gibbons S.M."/>
            <person name="Avila-Pacheco J."/>
            <person name="Jiang X."/>
            <person name="Kearney S.M."/>
            <person name="Perrotta A.R."/>
            <person name="Berdy B."/>
            <person name="Zhao S."/>
            <person name="Lieberman T.D."/>
            <person name="Swanson P.K."/>
            <person name="Smith M."/>
            <person name="Roesemann S."/>
            <person name="Alexander J.E."/>
            <person name="Rich S.A."/>
            <person name="Livny J."/>
            <person name="Vlamakis H."/>
            <person name="Clish C."/>
            <person name="Bullock K."/>
            <person name="Deik A."/>
            <person name="Scott J."/>
            <person name="Pierce K.A."/>
            <person name="Xavier R.J."/>
            <person name="Alm E.J."/>
        </authorList>
    </citation>
    <scope>NUCLEOTIDE SEQUENCE [LARGE SCALE GENOMIC DNA]</scope>
    <source>
        <strain evidence="5 8">BIOML-A11</strain>
        <strain evidence="4 7">BIOML-A16</strain>
        <strain evidence="3 6">BIOML-A29</strain>
    </source>
</reference>
<dbReference type="SMR" id="A0A351E492"/>
<accession>A0A351E492</accession>
<dbReference type="Proteomes" id="UP000448908">
    <property type="component" value="Unassembled WGS sequence"/>
</dbReference>
<evidence type="ECO:0000259" key="1">
    <source>
        <dbReference type="Pfam" id="PF13472"/>
    </source>
</evidence>
<organism evidence="5 8">
    <name type="scientific">Parabacteroides merdae</name>
    <dbReference type="NCBI Taxonomy" id="46503"/>
    <lineage>
        <taxon>Bacteria</taxon>
        <taxon>Pseudomonadati</taxon>
        <taxon>Bacteroidota</taxon>
        <taxon>Bacteroidia</taxon>
        <taxon>Bacteroidales</taxon>
        <taxon>Tannerellaceae</taxon>
        <taxon>Parabacteroides</taxon>
    </lineage>
</organism>
<dbReference type="PROSITE" id="PS51318">
    <property type="entry name" value="TAT"/>
    <property type="match status" value="1"/>
</dbReference>
<dbReference type="Pfam" id="PF13472">
    <property type="entry name" value="Lipase_GDSL_2"/>
    <property type="match status" value="1"/>
</dbReference>
<evidence type="ECO:0000313" key="7">
    <source>
        <dbReference type="Proteomes" id="UP000448908"/>
    </source>
</evidence>
<dbReference type="EMBL" id="WNCN01000043">
    <property type="protein sequence ID" value="MTU41656.1"/>
    <property type="molecule type" value="Genomic_DNA"/>
</dbReference>
<dbReference type="OrthoDB" id="9774205at2"/>
<dbReference type="InterPro" id="IPR006311">
    <property type="entry name" value="TAT_signal"/>
</dbReference>
<reference evidence="2" key="2">
    <citation type="submission" date="2022-01" db="EMBL/GenBank/DDBJ databases">
        <title>Novel bile acid biosynthetic pathways are enriched in the microbiome of centenarians.</title>
        <authorList>
            <person name="Sato Y."/>
            <person name="Atarashi K."/>
            <person name="Plichta R.D."/>
            <person name="Arai Y."/>
            <person name="Sasajima S."/>
            <person name="Kearney M.S."/>
            <person name="Suda W."/>
            <person name="Takeshita K."/>
            <person name="Sasaki T."/>
            <person name="Okamoto S."/>
            <person name="Skelly N.A."/>
            <person name="Okamura Y."/>
            <person name="Vlamakis H."/>
            <person name="Li Y."/>
            <person name="Tanoue T."/>
            <person name="Takei H."/>
            <person name="Nittono H."/>
            <person name="Narushima S."/>
            <person name="Irie J."/>
            <person name="Itoh H."/>
            <person name="Moriya K."/>
            <person name="Sugiura Y."/>
            <person name="Suematsu M."/>
            <person name="Moritoki N."/>
            <person name="Shibata S."/>
            <person name="Littman R.D."/>
            <person name="Fischbach A.M."/>
            <person name="Uwamino Y."/>
            <person name="Inoue T."/>
            <person name="Honda A."/>
            <person name="Hattori M."/>
            <person name="Murai T."/>
            <person name="Xavier J.R."/>
            <person name="Hirose N."/>
            <person name="Honda K."/>
        </authorList>
    </citation>
    <scope>NUCLEOTIDE SEQUENCE</scope>
    <source>
        <strain evidence="2">CE91-St3</strain>
    </source>
</reference>
<name>A0A351E492_9BACT</name>
<dbReference type="PANTHER" id="PTHR30383:SF5">
    <property type="entry name" value="SGNH HYDROLASE-TYPE ESTERASE DOMAIN-CONTAINING PROTEIN"/>
    <property type="match status" value="1"/>
</dbReference>
<dbReference type="EMBL" id="WNDA01000010">
    <property type="protein sequence ID" value="MTU68995.1"/>
    <property type="molecule type" value="Genomic_DNA"/>
</dbReference>
<dbReference type="Gene3D" id="3.40.50.1110">
    <property type="entry name" value="SGNH hydrolase"/>
    <property type="match status" value="1"/>
</dbReference>
<dbReference type="PANTHER" id="PTHR30383">
    <property type="entry name" value="THIOESTERASE 1/PROTEASE 1/LYSOPHOSPHOLIPASE L1"/>
    <property type="match status" value="1"/>
</dbReference>
<dbReference type="EMBL" id="WNDD01000010">
    <property type="protein sequence ID" value="MTV02069.1"/>
    <property type="molecule type" value="Genomic_DNA"/>
</dbReference>
<evidence type="ECO:0000313" key="5">
    <source>
        <dbReference type="EMBL" id="MTV02069.1"/>
    </source>
</evidence>
<dbReference type="Proteomes" id="UP001055114">
    <property type="component" value="Unassembled WGS sequence"/>
</dbReference>
<proteinExistence type="predicted"/>